<evidence type="ECO:0000256" key="3">
    <source>
        <dbReference type="ARBA" id="ARBA00022448"/>
    </source>
</evidence>
<keyword evidence="3" id="KW-0813">Transport</keyword>
<name>G7H1Q7_9ACTN</name>
<feature type="transmembrane region" description="Helical" evidence="9">
    <location>
        <begin position="261"/>
        <end position="284"/>
    </location>
</feature>
<evidence type="ECO:0000256" key="4">
    <source>
        <dbReference type="ARBA" id="ARBA00022475"/>
    </source>
</evidence>
<keyword evidence="11" id="KW-1185">Reference proteome</keyword>
<feature type="transmembrane region" description="Helical" evidence="9">
    <location>
        <begin position="34"/>
        <end position="52"/>
    </location>
</feature>
<keyword evidence="6 9" id="KW-1133">Transmembrane helix</keyword>
<protein>
    <recommendedName>
        <fullName evidence="12">AI-2E family transporter</fullName>
    </recommendedName>
</protein>
<evidence type="ECO:0000256" key="5">
    <source>
        <dbReference type="ARBA" id="ARBA00022692"/>
    </source>
</evidence>
<dbReference type="OrthoDB" id="9784366at2"/>
<keyword evidence="4" id="KW-1003">Cell membrane</keyword>
<gene>
    <name evidence="10" type="ORF">GOARA_047_00170</name>
</gene>
<accession>G7H1Q7</accession>
<sequence>MTNDASARETAPDTAPDRDRLDVARDWLASASRVSLQIIAVCLLIALIGIVLGKLWSGVMPVALALLFATVMWPAVAWLRRHGIKDSVAAAIVTLTGIFVVVGVVAGIVPSVVSQADDLGHKAAEGITKAKNWLQGPPFNIGDDQISNLLDTLQKKVQESAGQIAQSAVSGVSTATSTLMMVFTVLILVFFFLKDGPKFLPWLRRTAGDRAGGHLCDLLGRIWTTLSGFIRTQAIVSFIDAIFIGAALFILGVPLAGVLTIITFIAGFIPIVGAVVAGALAVLIALVGKSWIAALIMLGVILLVQQIEGNVLQPWLQAKVMQLHAAIVLLAVLLGGSMFGITGAFLAVPVAATIAVVFRYANEQLARKAGEFPIPDETGPPIPDGDEAPALDDGPVQL</sequence>
<organism evidence="10 11">
    <name type="scientific">Gordonia araii NBRC 100433</name>
    <dbReference type="NCBI Taxonomy" id="1073574"/>
    <lineage>
        <taxon>Bacteria</taxon>
        <taxon>Bacillati</taxon>
        <taxon>Actinomycetota</taxon>
        <taxon>Actinomycetes</taxon>
        <taxon>Mycobacteriales</taxon>
        <taxon>Gordoniaceae</taxon>
        <taxon>Gordonia</taxon>
    </lineage>
</organism>
<proteinExistence type="inferred from homology"/>
<dbReference type="EMBL" id="BAEE01000047">
    <property type="protein sequence ID" value="GAB09782.1"/>
    <property type="molecule type" value="Genomic_DNA"/>
</dbReference>
<feature type="transmembrane region" description="Helical" evidence="9">
    <location>
        <begin position="234"/>
        <end position="255"/>
    </location>
</feature>
<dbReference type="STRING" id="1073574.GOARA_047_00170"/>
<keyword evidence="7 9" id="KW-0472">Membrane</keyword>
<evidence type="ECO:0000256" key="9">
    <source>
        <dbReference type="SAM" id="Phobius"/>
    </source>
</evidence>
<dbReference type="PANTHER" id="PTHR21716:SF53">
    <property type="entry name" value="PERMEASE PERM-RELATED"/>
    <property type="match status" value="1"/>
</dbReference>
<dbReference type="Proteomes" id="UP000035088">
    <property type="component" value="Unassembled WGS sequence"/>
</dbReference>
<feature type="transmembrane region" description="Helical" evidence="9">
    <location>
        <begin position="327"/>
        <end position="358"/>
    </location>
</feature>
<reference evidence="10 11" key="1">
    <citation type="submission" date="2011-11" db="EMBL/GenBank/DDBJ databases">
        <title>Whole genome shotgun sequence of Gordonia araii NBRC 100433.</title>
        <authorList>
            <person name="Yoshida Y."/>
            <person name="Hosoyama A."/>
            <person name="Tsuchikane K."/>
            <person name="Katsumata H."/>
            <person name="Yamazaki S."/>
            <person name="Fujita N."/>
        </authorList>
    </citation>
    <scope>NUCLEOTIDE SEQUENCE [LARGE SCALE GENOMIC DNA]</scope>
    <source>
        <strain evidence="10 11">NBRC 100433</strain>
    </source>
</reference>
<evidence type="ECO:0000313" key="10">
    <source>
        <dbReference type="EMBL" id="GAB09782.1"/>
    </source>
</evidence>
<dbReference type="Pfam" id="PF01594">
    <property type="entry name" value="AI-2E_transport"/>
    <property type="match status" value="1"/>
</dbReference>
<evidence type="ECO:0008006" key="12">
    <source>
        <dbReference type="Google" id="ProtNLM"/>
    </source>
</evidence>
<evidence type="ECO:0000313" key="11">
    <source>
        <dbReference type="Proteomes" id="UP000035088"/>
    </source>
</evidence>
<keyword evidence="5 9" id="KW-0812">Transmembrane</keyword>
<feature type="transmembrane region" description="Helical" evidence="9">
    <location>
        <begin position="291"/>
        <end position="307"/>
    </location>
</feature>
<comment type="caution">
    <text evidence="10">The sequence shown here is derived from an EMBL/GenBank/DDBJ whole genome shotgun (WGS) entry which is preliminary data.</text>
</comment>
<feature type="region of interest" description="Disordered" evidence="8">
    <location>
        <begin position="371"/>
        <end position="398"/>
    </location>
</feature>
<feature type="transmembrane region" description="Helical" evidence="9">
    <location>
        <begin position="175"/>
        <end position="193"/>
    </location>
</feature>
<dbReference type="RefSeq" id="WP_007321857.1">
    <property type="nucleotide sequence ID" value="NZ_BAEE01000047.1"/>
</dbReference>
<dbReference type="InterPro" id="IPR002549">
    <property type="entry name" value="AI-2E-like"/>
</dbReference>
<feature type="transmembrane region" description="Helical" evidence="9">
    <location>
        <begin position="58"/>
        <end position="76"/>
    </location>
</feature>
<feature type="transmembrane region" description="Helical" evidence="9">
    <location>
        <begin position="88"/>
        <end position="109"/>
    </location>
</feature>
<evidence type="ECO:0000256" key="1">
    <source>
        <dbReference type="ARBA" id="ARBA00004651"/>
    </source>
</evidence>
<evidence type="ECO:0000256" key="8">
    <source>
        <dbReference type="SAM" id="MobiDB-lite"/>
    </source>
</evidence>
<evidence type="ECO:0000256" key="2">
    <source>
        <dbReference type="ARBA" id="ARBA00009773"/>
    </source>
</evidence>
<evidence type="ECO:0000256" key="7">
    <source>
        <dbReference type="ARBA" id="ARBA00023136"/>
    </source>
</evidence>
<dbReference type="PANTHER" id="PTHR21716">
    <property type="entry name" value="TRANSMEMBRANE PROTEIN"/>
    <property type="match status" value="1"/>
</dbReference>
<comment type="subcellular location">
    <subcellularLocation>
        <location evidence="1">Cell membrane</location>
        <topology evidence="1">Multi-pass membrane protein</topology>
    </subcellularLocation>
</comment>
<dbReference type="AlphaFoldDB" id="G7H1Q7"/>
<evidence type="ECO:0000256" key="6">
    <source>
        <dbReference type="ARBA" id="ARBA00022989"/>
    </source>
</evidence>
<dbReference type="GO" id="GO:0005886">
    <property type="term" value="C:plasma membrane"/>
    <property type="evidence" value="ECO:0007669"/>
    <property type="project" value="UniProtKB-SubCell"/>
</dbReference>
<dbReference type="GO" id="GO:0055085">
    <property type="term" value="P:transmembrane transport"/>
    <property type="evidence" value="ECO:0007669"/>
    <property type="project" value="TreeGrafter"/>
</dbReference>
<comment type="similarity">
    <text evidence="2">Belongs to the autoinducer-2 exporter (AI-2E) (TC 2.A.86) family.</text>
</comment>